<name>A0AAV5DAG1_ELECO</name>
<comment type="caution">
    <text evidence="2">The sequence shown here is derived from an EMBL/GenBank/DDBJ whole genome shotgun (WGS) entry which is preliminary data.</text>
</comment>
<feature type="compositionally biased region" description="Basic and acidic residues" evidence="1">
    <location>
        <begin position="297"/>
        <end position="312"/>
    </location>
</feature>
<dbReference type="EMBL" id="BQKI01000014">
    <property type="protein sequence ID" value="GJN07385.1"/>
    <property type="molecule type" value="Genomic_DNA"/>
</dbReference>
<evidence type="ECO:0000313" key="3">
    <source>
        <dbReference type="Proteomes" id="UP001054889"/>
    </source>
</evidence>
<feature type="compositionally biased region" description="Basic and acidic residues" evidence="1">
    <location>
        <begin position="182"/>
        <end position="195"/>
    </location>
</feature>
<reference evidence="2" key="1">
    <citation type="journal article" date="2018" name="DNA Res.">
        <title>Multiple hybrid de novo genome assembly of finger millet, an orphan allotetraploid crop.</title>
        <authorList>
            <person name="Hatakeyama M."/>
            <person name="Aluri S."/>
            <person name="Balachadran M.T."/>
            <person name="Sivarajan S.R."/>
            <person name="Patrignani A."/>
            <person name="Gruter S."/>
            <person name="Poveda L."/>
            <person name="Shimizu-Inatsugi R."/>
            <person name="Baeten J."/>
            <person name="Francoijs K.J."/>
            <person name="Nataraja K.N."/>
            <person name="Reddy Y.A.N."/>
            <person name="Phadnis S."/>
            <person name="Ravikumar R.L."/>
            <person name="Schlapbach R."/>
            <person name="Sreeman S.M."/>
            <person name="Shimizu K.K."/>
        </authorList>
    </citation>
    <scope>NUCLEOTIDE SEQUENCE</scope>
</reference>
<dbReference type="Proteomes" id="UP001054889">
    <property type="component" value="Unassembled WGS sequence"/>
</dbReference>
<feature type="compositionally biased region" description="Polar residues" evidence="1">
    <location>
        <begin position="144"/>
        <end position="158"/>
    </location>
</feature>
<keyword evidence="3" id="KW-1185">Reference proteome</keyword>
<sequence length="318" mass="34986">MHAITASDSPPSQTKISFKTRSSTQDKSGSNEQGKQPCGGTVKGGDPGIKNNEVVKKKPLIVHIKKRSTKELSTNSQPLKSEFVGEPSEEKLEKRGSALKLKKHPSPMDLSPDKSKSKRQNSQRDSKRSAAKKSKYAMSDDDSVSSAEPSTSLDNSESPQKRKQLDGRTPISSTKKGKKKVKFVDRKNSEVDRILGCRLQTSQINPPSQASSKQYESNLQLDDMAPSYVSSELETSHDISNRFNDGIQSSSNGLVEDVCADESSNHDGDNHLDNEEIAKERNDNSRESMESASINGEDEKTSDIKAEKDDTKTFCFQS</sequence>
<protein>
    <submittedName>
        <fullName evidence="2">Uncharacterized protein</fullName>
    </submittedName>
</protein>
<feature type="compositionally biased region" description="Polar residues" evidence="1">
    <location>
        <begin position="241"/>
        <end position="253"/>
    </location>
</feature>
<gene>
    <name evidence="2" type="primary">ga25213</name>
    <name evidence="2" type="ORF">PR202_ga25213</name>
</gene>
<feature type="region of interest" description="Disordered" evidence="1">
    <location>
        <begin position="1"/>
        <end position="218"/>
    </location>
</feature>
<evidence type="ECO:0000313" key="2">
    <source>
        <dbReference type="EMBL" id="GJN07385.1"/>
    </source>
</evidence>
<reference evidence="2" key="2">
    <citation type="submission" date="2021-12" db="EMBL/GenBank/DDBJ databases">
        <title>Resequencing data analysis of finger millet.</title>
        <authorList>
            <person name="Hatakeyama M."/>
            <person name="Aluri S."/>
            <person name="Balachadran M.T."/>
            <person name="Sivarajan S.R."/>
            <person name="Poveda L."/>
            <person name="Shimizu-Inatsugi R."/>
            <person name="Schlapbach R."/>
            <person name="Sreeman S.M."/>
            <person name="Shimizu K.K."/>
        </authorList>
    </citation>
    <scope>NUCLEOTIDE SEQUENCE</scope>
</reference>
<proteinExistence type="predicted"/>
<accession>A0AAV5DAG1</accession>
<feature type="compositionally biased region" description="Basic and acidic residues" evidence="1">
    <location>
        <begin position="263"/>
        <end position="289"/>
    </location>
</feature>
<dbReference type="AlphaFoldDB" id="A0AAV5DAG1"/>
<organism evidence="2 3">
    <name type="scientific">Eleusine coracana subsp. coracana</name>
    <dbReference type="NCBI Taxonomy" id="191504"/>
    <lineage>
        <taxon>Eukaryota</taxon>
        <taxon>Viridiplantae</taxon>
        <taxon>Streptophyta</taxon>
        <taxon>Embryophyta</taxon>
        <taxon>Tracheophyta</taxon>
        <taxon>Spermatophyta</taxon>
        <taxon>Magnoliopsida</taxon>
        <taxon>Liliopsida</taxon>
        <taxon>Poales</taxon>
        <taxon>Poaceae</taxon>
        <taxon>PACMAD clade</taxon>
        <taxon>Chloridoideae</taxon>
        <taxon>Cynodonteae</taxon>
        <taxon>Eleusininae</taxon>
        <taxon>Eleusine</taxon>
    </lineage>
</organism>
<feature type="compositionally biased region" description="Basic residues" evidence="1">
    <location>
        <begin position="57"/>
        <end position="68"/>
    </location>
</feature>
<feature type="region of interest" description="Disordered" evidence="1">
    <location>
        <begin position="240"/>
        <end position="318"/>
    </location>
</feature>
<feature type="compositionally biased region" description="Polar residues" evidence="1">
    <location>
        <begin position="1"/>
        <end position="34"/>
    </location>
</feature>
<evidence type="ECO:0000256" key="1">
    <source>
        <dbReference type="SAM" id="MobiDB-lite"/>
    </source>
</evidence>
<feature type="compositionally biased region" description="Polar residues" evidence="1">
    <location>
        <begin position="199"/>
        <end position="218"/>
    </location>
</feature>